<dbReference type="InterPro" id="IPR008195">
    <property type="entry name" value="Ribosomal_eL34"/>
</dbReference>
<evidence type="ECO:0008006" key="6">
    <source>
        <dbReference type="Google" id="ProtNLM"/>
    </source>
</evidence>
<evidence type="ECO:0000313" key="5">
    <source>
        <dbReference type="Proteomes" id="UP000030655"/>
    </source>
</evidence>
<keyword evidence="2" id="KW-0689">Ribosomal protein</keyword>
<accession>A0A059EZS2</accession>
<keyword evidence="3" id="KW-0687">Ribonucleoprotein</keyword>
<gene>
    <name evidence="4" type="ORF">H312_02183</name>
</gene>
<reference evidence="5" key="1">
    <citation type="submission" date="2013-02" db="EMBL/GenBank/DDBJ databases">
        <authorList>
            <consortium name="The Broad Institute Genome Sequencing Platform"/>
            <person name="Cuomo C."/>
            <person name="Becnel J."/>
            <person name="Sanscrainte N."/>
            <person name="Walker B."/>
            <person name="Young S.K."/>
            <person name="Zeng Q."/>
            <person name="Gargeya S."/>
            <person name="Fitzgerald M."/>
            <person name="Haas B."/>
            <person name="Abouelleil A."/>
            <person name="Alvarado L."/>
            <person name="Arachchi H.M."/>
            <person name="Berlin A.M."/>
            <person name="Chapman S.B."/>
            <person name="Dewar J."/>
            <person name="Goldberg J."/>
            <person name="Griggs A."/>
            <person name="Gujja S."/>
            <person name="Hansen M."/>
            <person name="Howarth C."/>
            <person name="Imamovic A."/>
            <person name="Larimer J."/>
            <person name="McCowan C."/>
            <person name="Murphy C."/>
            <person name="Neiman D."/>
            <person name="Pearson M."/>
            <person name="Priest M."/>
            <person name="Roberts A."/>
            <person name="Saif S."/>
            <person name="Shea T."/>
            <person name="Sisk P."/>
            <person name="Sykes S."/>
            <person name="Wortman J."/>
            <person name="Nusbaum C."/>
            <person name="Birren B."/>
        </authorList>
    </citation>
    <scope>NUCLEOTIDE SEQUENCE [LARGE SCALE GENOMIC DNA]</scope>
    <source>
        <strain evidence="5">PRA339</strain>
    </source>
</reference>
<keyword evidence="5" id="KW-1185">Reference proteome</keyword>
<dbReference type="GO" id="GO:0005840">
    <property type="term" value="C:ribosome"/>
    <property type="evidence" value="ECO:0007669"/>
    <property type="project" value="UniProtKB-KW"/>
</dbReference>
<dbReference type="Proteomes" id="UP000030655">
    <property type="component" value="Unassembled WGS sequence"/>
</dbReference>
<evidence type="ECO:0000256" key="3">
    <source>
        <dbReference type="ARBA" id="ARBA00023274"/>
    </source>
</evidence>
<dbReference type="EMBL" id="KK365182">
    <property type="protein sequence ID" value="KCZ80415.1"/>
    <property type="molecule type" value="Genomic_DNA"/>
</dbReference>
<dbReference type="Gene3D" id="6.20.370.70">
    <property type="match status" value="1"/>
</dbReference>
<dbReference type="Gene3D" id="6.20.340.10">
    <property type="match status" value="1"/>
</dbReference>
<protein>
    <recommendedName>
        <fullName evidence="6">Ribosomal protein L34e</fullName>
    </recommendedName>
</protein>
<organism evidence="4 5">
    <name type="scientific">Anncaliia algerae PRA339</name>
    <dbReference type="NCBI Taxonomy" id="1288291"/>
    <lineage>
        <taxon>Eukaryota</taxon>
        <taxon>Fungi</taxon>
        <taxon>Fungi incertae sedis</taxon>
        <taxon>Microsporidia</taxon>
        <taxon>Tubulinosematoidea</taxon>
        <taxon>Tubulinosematidae</taxon>
        <taxon>Anncaliia</taxon>
    </lineage>
</organism>
<comment type="similarity">
    <text evidence="1">Belongs to the eukaryotic ribosomal protein eL34 family.</text>
</comment>
<dbReference type="PRINTS" id="PR01250">
    <property type="entry name" value="RIBOSOMALL34"/>
</dbReference>
<dbReference type="VEuPathDB" id="MicrosporidiaDB:H312_02183"/>
<dbReference type="HOGENOM" id="CLU_118652_1_1_1"/>
<name>A0A059EZS2_9MICR</name>
<dbReference type="AlphaFoldDB" id="A0A059EZS2"/>
<dbReference type="InterPro" id="IPR038562">
    <property type="entry name" value="Ribosomal_eL34_C_sf"/>
</dbReference>
<reference evidence="4 5" key="2">
    <citation type="submission" date="2014-03" db="EMBL/GenBank/DDBJ databases">
        <title>The Genome Sequence of Anncaliia algerae insect isolate PRA339.</title>
        <authorList>
            <consortium name="The Broad Institute Genome Sequencing Platform"/>
            <consortium name="The Broad Institute Genome Sequencing Center for Infectious Disease"/>
            <person name="Cuomo C."/>
            <person name="Becnel J."/>
            <person name="Sanscrainte N."/>
            <person name="Walker B."/>
            <person name="Young S.K."/>
            <person name="Zeng Q."/>
            <person name="Gargeya S."/>
            <person name="Fitzgerald M."/>
            <person name="Haas B."/>
            <person name="Abouelleil A."/>
            <person name="Alvarado L."/>
            <person name="Arachchi H.M."/>
            <person name="Berlin A.M."/>
            <person name="Chapman S.B."/>
            <person name="Dewar J."/>
            <person name="Goldberg J."/>
            <person name="Griggs A."/>
            <person name="Gujja S."/>
            <person name="Hansen M."/>
            <person name="Howarth C."/>
            <person name="Imamovic A."/>
            <person name="Larimer J."/>
            <person name="McCowan C."/>
            <person name="Murphy C."/>
            <person name="Neiman D."/>
            <person name="Pearson M."/>
            <person name="Priest M."/>
            <person name="Roberts A."/>
            <person name="Saif S."/>
            <person name="Shea T."/>
            <person name="Sisk P."/>
            <person name="Sykes S."/>
            <person name="Wortman J."/>
            <person name="Nusbaum C."/>
            <person name="Birren B."/>
        </authorList>
    </citation>
    <scope>NUCLEOTIDE SEQUENCE [LARGE SCALE GENOMIC DNA]</scope>
    <source>
        <strain evidence="4 5">PRA339</strain>
    </source>
</reference>
<dbReference type="PANTHER" id="PTHR10759">
    <property type="entry name" value="60S RIBOSOMAL PROTEIN L34"/>
    <property type="match status" value="1"/>
</dbReference>
<dbReference type="Pfam" id="PF01199">
    <property type="entry name" value="Ribosomal_L34e"/>
    <property type="match status" value="1"/>
</dbReference>
<evidence type="ECO:0000256" key="1">
    <source>
        <dbReference type="ARBA" id="ARBA00009875"/>
    </source>
</evidence>
<evidence type="ECO:0000313" key="4">
    <source>
        <dbReference type="EMBL" id="KCZ80415.1"/>
    </source>
</evidence>
<dbReference type="GO" id="GO:0006412">
    <property type="term" value="P:translation"/>
    <property type="evidence" value="ECO:0007669"/>
    <property type="project" value="InterPro"/>
</dbReference>
<proteinExistence type="inferred from homology"/>
<dbReference type="OrthoDB" id="277449at2759"/>
<dbReference type="STRING" id="1288291.A0A059EZS2"/>
<sequence length="110" mass="12740">MAERLTHRGRRTYNNRSNQKMIKRTPGNKLVYVRRKKSPIVAKCAECKMKLHGIVAKRGRELQSLPKCQRTVARMYGGYLCSKCLSLRIIDSFLTEEEKVLESKNVAELK</sequence>
<evidence type="ECO:0000256" key="2">
    <source>
        <dbReference type="ARBA" id="ARBA00022980"/>
    </source>
</evidence>
<dbReference type="GO" id="GO:1990904">
    <property type="term" value="C:ribonucleoprotein complex"/>
    <property type="evidence" value="ECO:0007669"/>
    <property type="project" value="UniProtKB-KW"/>
</dbReference>
<dbReference type="GO" id="GO:0003735">
    <property type="term" value="F:structural constituent of ribosome"/>
    <property type="evidence" value="ECO:0007669"/>
    <property type="project" value="InterPro"/>
</dbReference>